<evidence type="ECO:0000313" key="2">
    <source>
        <dbReference type="EMBL" id="CAB3779936.1"/>
    </source>
</evidence>
<dbReference type="InterPro" id="IPR035093">
    <property type="entry name" value="RelE/ParE_toxin_dom_sf"/>
</dbReference>
<organism evidence="2 3">
    <name type="scientific">Pararobbsia alpina</name>
    <dbReference type="NCBI Taxonomy" id="621374"/>
    <lineage>
        <taxon>Bacteria</taxon>
        <taxon>Pseudomonadati</taxon>
        <taxon>Pseudomonadota</taxon>
        <taxon>Betaproteobacteria</taxon>
        <taxon>Burkholderiales</taxon>
        <taxon>Burkholderiaceae</taxon>
        <taxon>Pararobbsia</taxon>
    </lineage>
</organism>
<evidence type="ECO:0000313" key="3">
    <source>
        <dbReference type="Proteomes" id="UP000494115"/>
    </source>
</evidence>
<dbReference type="SUPFAM" id="SSF143011">
    <property type="entry name" value="RelE-like"/>
    <property type="match status" value="1"/>
</dbReference>
<reference evidence="2 3" key="1">
    <citation type="submission" date="2020-04" db="EMBL/GenBank/DDBJ databases">
        <authorList>
            <person name="De Canck E."/>
        </authorList>
    </citation>
    <scope>NUCLEOTIDE SEQUENCE [LARGE SCALE GENOMIC DNA]</scope>
    <source>
        <strain evidence="2 3">LMG 28138</strain>
    </source>
</reference>
<evidence type="ECO:0000256" key="1">
    <source>
        <dbReference type="ARBA" id="ARBA00022649"/>
    </source>
</evidence>
<keyword evidence="3" id="KW-1185">Reference proteome</keyword>
<dbReference type="EMBL" id="CADIKM010000003">
    <property type="protein sequence ID" value="CAB3779936.1"/>
    <property type="molecule type" value="Genomic_DNA"/>
</dbReference>
<gene>
    <name evidence="2" type="ORF">LMG28138_00934</name>
</gene>
<accession>A0A6S7AX41</accession>
<dbReference type="Pfam" id="PF05016">
    <property type="entry name" value="ParE_toxin"/>
    <property type="match status" value="1"/>
</dbReference>
<dbReference type="AlphaFoldDB" id="A0A6S7AX41"/>
<name>A0A6S7AX41_9BURK</name>
<dbReference type="InterPro" id="IPR007712">
    <property type="entry name" value="RelE/ParE_toxin"/>
</dbReference>
<dbReference type="Proteomes" id="UP000494115">
    <property type="component" value="Unassembled WGS sequence"/>
</dbReference>
<proteinExistence type="predicted"/>
<sequence length="109" mass="12700">MTHRVVFLGAAEADLKEIRRYIVARFNQTTWSETYSKLKQTIRNLSDFPLSGLNVDEIRDLNMTQFRQAISGANRVIYEVRDETIYIHVICDTRKDLVSLLHSRLLRSG</sequence>
<dbReference type="Gene3D" id="3.30.2310.20">
    <property type="entry name" value="RelE-like"/>
    <property type="match status" value="1"/>
</dbReference>
<dbReference type="RefSeq" id="WP_175103469.1">
    <property type="nucleotide sequence ID" value="NZ_CADIKM010000003.1"/>
</dbReference>
<keyword evidence="1" id="KW-1277">Toxin-antitoxin system</keyword>
<protein>
    <submittedName>
        <fullName evidence="2">Uncharacterized protein</fullName>
    </submittedName>
</protein>